<proteinExistence type="inferred from homology"/>
<comment type="similarity">
    <text evidence="1 9">Belongs to the metallo-dependent hydrolases superfamily. NagA family.</text>
</comment>
<gene>
    <name evidence="14" type="primary">nagA</name>
    <name evidence="14" type="ORF">E3U55_02595</name>
</gene>
<dbReference type="GO" id="GO:0008448">
    <property type="term" value="F:N-acetylglucosamine-6-phosphate deacetylase activity"/>
    <property type="evidence" value="ECO:0007669"/>
    <property type="project" value="UniProtKB-EC"/>
</dbReference>
<evidence type="ECO:0000256" key="9">
    <source>
        <dbReference type="PIRNR" id="PIRNR038994"/>
    </source>
</evidence>
<name>A0A4Y8IY94_9BACI</name>
<dbReference type="CDD" id="cd00854">
    <property type="entry name" value="NagA"/>
    <property type="match status" value="1"/>
</dbReference>
<feature type="binding site" evidence="12">
    <location>
        <position position="128"/>
    </location>
    <ligand>
        <name>Zn(2+)</name>
        <dbReference type="ChEBI" id="CHEBI:29105"/>
    </ligand>
</feature>
<feature type="binding site" evidence="11">
    <location>
        <position position="139"/>
    </location>
    <ligand>
        <name>substrate</name>
    </ligand>
</feature>
<dbReference type="EMBL" id="SOPW01000002">
    <property type="protein sequence ID" value="TFB24494.1"/>
    <property type="molecule type" value="Genomic_DNA"/>
</dbReference>
<organism evidence="14 15">
    <name type="scientific">Filobacillus milosensis</name>
    <dbReference type="NCBI Taxonomy" id="94137"/>
    <lineage>
        <taxon>Bacteria</taxon>
        <taxon>Bacillati</taxon>
        <taxon>Bacillota</taxon>
        <taxon>Bacilli</taxon>
        <taxon>Bacillales</taxon>
        <taxon>Bacillaceae</taxon>
        <taxon>Filobacillus</taxon>
    </lineage>
</organism>
<evidence type="ECO:0000256" key="12">
    <source>
        <dbReference type="PIRSR" id="PIRSR038994-3"/>
    </source>
</evidence>
<evidence type="ECO:0000256" key="3">
    <source>
        <dbReference type="ARBA" id="ARBA00018029"/>
    </source>
</evidence>
<evidence type="ECO:0000313" key="15">
    <source>
        <dbReference type="Proteomes" id="UP000297975"/>
    </source>
</evidence>
<dbReference type="AlphaFoldDB" id="A0A4Y8IY94"/>
<dbReference type="InterPro" id="IPR006680">
    <property type="entry name" value="Amidohydro-rel"/>
</dbReference>
<dbReference type="PANTHER" id="PTHR11113:SF14">
    <property type="entry name" value="N-ACETYLGLUCOSAMINE-6-PHOSPHATE DEACETYLASE"/>
    <property type="match status" value="1"/>
</dbReference>
<dbReference type="PIRSF" id="PIRSF038994">
    <property type="entry name" value="NagA"/>
    <property type="match status" value="1"/>
</dbReference>
<dbReference type="SUPFAM" id="SSF51338">
    <property type="entry name" value="Composite domain of metallo-dependent hydrolases"/>
    <property type="match status" value="1"/>
</dbReference>
<evidence type="ECO:0000256" key="6">
    <source>
        <dbReference type="ARBA" id="ARBA00023277"/>
    </source>
</evidence>
<comment type="cofactor">
    <cofactor evidence="12">
        <name>a divalent metal cation</name>
        <dbReference type="ChEBI" id="CHEBI:60240"/>
    </cofactor>
    <text evidence="12">Binds 1 divalent metal cation per subunit.</text>
</comment>
<evidence type="ECO:0000256" key="10">
    <source>
        <dbReference type="PIRSR" id="PIRSR038994-1"/>
    </source>
</evidence>
<accession>A0A4Y8IY94</accession>
<comment type="caution">
    <text evidence="14">The sequence shown here is derived from an EMBL/GenBank/DDBJ whole genome shotgun (WGS) entry which is preliminary data.</text>
</comment>
<feature type="binding site" evidence="11">
    <location>
        <begin position="306"/>
        <end position="308"/>
    </location>
    <ligand>
        <name>substrate</name>
    </ligand>
</feature>
<comment type="catalytic activity">
    <reaction evidence="7">
        <text>N-acetyl-D-glucosamine 6-phosphate + H2O = D-glucosamine 6-phosphate + acetate</text>
        <dbReference type="Rhea" id="RHEA:22936"/>
        <dbReference type="ChEBI" id="CHEBI:15377"/>
        <dbReference type="ChEBI" id="CHEBI:30089"/>
        <dbReference type="ChEBI" id="CHEBI:57513"/>
        <dbReference type="ChEBI" id="CHEBI:58725"/>
        <dbReference type="EC" id="3.5.1.25"/>
    </reaction>
</comment>
<dbReference type="PANTHER" id="PTHR11113">
    <property type="entry name" value="N-ACETYLGLUCOSAMINE-6-PHOSPHATE DEACETYLASE"/>
    <property type="match status" value="1"/>
</dbReference>
<evidence type="ECO:0000256" key="2">
    <source>
        <dbReference type="ARBA" id="ARBA00011899"/>
    </source>
</evidence>
<feature type="active site" description="Proton donor/acceptor" evidence="10">
    <location>
        <position position="273"/>
    </location>
</feature>
<evidence type="ECO:0000256" key="7">
    <source>
        <dbReference type="ARBA" id="ARBA00047647"/>
    </source>
</evidence>
<dbReference type="EC" id="3.5.1.25" evidence="2"/>
<dbReference type="NCBIfam" id="TIGR00221">
    <property type="entry name" value="nagA"/>
    <property type="match status" value="1"/>
</dbReference>
<feature type="binding site" evidence="12">
    <location>
        <position position="215"/>
    </location>
    <ligand>
        <name>Zn(2+)</name>
        <dbReference type="ChEBI" id="CHEBI:29105"/>
    </ligand>
</feature>
<dbReference type="SUPFAM" id="SSF51556">
    <property type="entry name" value="Metallo-dependent hydrolases"/>
    <property type="match status" value="1"/>
</dbReference>
<keyword evidence="6 9" id="KW-0119">Carbohydrate metabolism</keyword>
<sequence length="379" mass="40680">MGLRTLIKNINIYTEFNVLKNSSLVIDEGVIESIGEDCVDGYEIDGEGLNLVPGFIEGHIHGADGFDVMDGTDEALSGMARFLPKEGTTSFVATTITSDQKSLEQVIQQVSQYQGSKGEAEVLGLHIEGPFVEPSKAGAQPKDFILKPDLDLMKHWVSLAQGKIKTVTMAPELDPDGQLINYLVENGINVSAGHTNANFADIIKAVKQGVSQMTHLCNAMNGIHHREIGAVGAAFLLEGLTSEVIADGVHLSKDMLKLLYQSIGPERLMLITDSMRAKGKPDGTYTLGGQKVTVSNGMATLDDGTLAGSILTMDQGVRNMLNETDATLKDVIQMASVNPAKQLGIFNRKGSIQVGKDADLLMVDDSFNIIKTYSRGVSV</sequence>
<dbReference type="OrthoDB" id="9776488at2"/>
<keyword evidence="15" id="KW-1185">Reference proteome</keyword>
<dbReference type="InterPro" id="IPR011059">
    <property type="entry name" value="Metal-dep_hydrolase_composite"/>
</dbReference>
<feature type="binding site" evidence="11">
    <location>
        <position position="226"/>
    </location>
    <ligand>
        <name>substrate</name>
    </ligand>
</feature>
<dbReference type="InterPro" id="IPR032466">
    <property type="entry name" value="Metal_Hydrolase"/>
</dbReference>
<evidence type="ECO:0000256" key="11">
    <source>
        <dbReference type="PIRSR" id="PIRSR038994-2"/>
    </source>
</evidence>
<feature type="binding site" evidence="11">
    <location>
        <begin position="218"/>
        <end position="219"/>
    </location>
    <ligand>
        <name>substrate</name>
    </ligand>
</feature>
<dbReference type="InterPro" id="IPR003764">
    <property type="entry name" value="GlcNAc_6-P_deAcase"/>
</dbReference>
<comment type="pathway">
    <text evidence="8">Amino-sugar metabolism; N-acetylneuraminate degradation; D-fructose 6-phosphate from N-acetylneuraminate: step 4/5.</text>
</comment>
<dbReference type="GO" id="GO:0006046">
    <property type="term" value="P:N-acetylglucosamine catabolic process"/>
    <property type="evidence" value="ECO:0007669"/>
    <property type="project" value="TreeGrafter"/>
</dbReference>
<evidence type="ECO:0000256" key="8">
    <source>
        <dbReference type="ARBA" id="ARBA00060590"/>
    </source>
</evidence>
<evidence type="ECO:0000313" key="14">
    <source>
        <dbReference type="EMBL" id="TFB24494.1"/>
    </source>
</evidence>
<feature type="binding site" evidence="11">
    <location>
        <position position="250"/>
    </location>
    <ligand>
        <name>substrate</name>
    </ligand>
</feature>
<keyword evidence="4 12" id="KW-0479">Metal-binding</keyword>
<protein>
    <recommendedName>
        <fullName evidence="3">N-acetylglucosamine-6-phosphate deacetylase</fullName>
        <ecNumber evidence="2">3.5.1.25</ecNumber>
    </recommendedName>
</protein>
<evidence type="ECO:0000256" key="5">
    <source>
        <dbReference type="ARBA" id="ARBA00022801"/>
    </source>
</evidence>
<keyword evidence="5 9" id="KW-0378">Hydrolase</keyword>
<dbReference type="FunFam" id="3.20.20.140:FF:000004">
    <property type="entry name" value="N-acetylglucosamine-6-phosphate deacetylase"/>
    <property type="match status" value="1"/>
</dbReference>
<feature type="domain" description="Amidohydrolase-related" evidence="13">
    <location>
        <begin position="51"/>
        <end position="377"/>
    </location>
</feature>
<evidence type="ECO:0000256" key="1">
    <source>
        <dbReference type="ARBA" id="ARBA00010716"/>
    </source>
</evidence>
<dbReference type="Gene3D" id="2.30.40.10">
    <property type="entry name" value="Urease, subunit C, domain 1"/>
    <property type="match status" value="1"/>
</dbReference>
<dbReference type="GO" id="GO:0046872">
    <property type="term" value="F:metal ion binding"/>
    <property type="evidence" value="ECO:0007669"/>
    <property type="project" value="UniProtKB-KW"/>
</dbReference>
<feature type="binding site" evidence="12">
    <location>
        <position position="194"/>
    </location>
    <ligand>
        <name>Zn(2+)</name>
        <dbReference type="ChEBI" id="CHEBI:29105"/>
    </ligand>
</feature>
<dbReference type="Gene3D" id="3.20.20.140">
    <property type="entry name" value="Metal-dependent hydrolases"/>
    <property type="match status" value="1"/>
</dbReference>
<dbReference type="Proteomes" id="UP000297975">
    <property type="component" value="Unassembled WGS sequence"/>
</dbReference>
<dbReference type="Pfam" id="PF01979">
    <property type="entry name" value="Amidohydro_1"/>
    <property type="match status" value="1"/>
</dbReference>
<reference evidence="14 15" key="1">
    <citation type="submission" date="2019-03" db="EMBL/GenBank/DDBJ databases">
        <authorList>
            <person name="He R.-H."/>
        </authorList>
    </citation>
    <scope>NUCLEOTIDE SEQUENCE [LARGE SCALE GENOMIC DNA]</scope>
    <source>
        <strain evidence="15">SH 714</strain>
    </source>
</reference>
<evidence type="ECO:0000259" key="13">
    <source>
        <dbReference type="Pfam" id="PF01979"/>
    </source>
</evidence>
<evidence type="ECO:0000256" key="4">
    <source>
        <dbReference type="ARBA" id="ARBA00022723"/>
    </source>
</evidence>